<feature type="DNA-binding region" description="Homeobox" evidence="5">
    <location>
        <begin position="124"/>
        <end position="183"/>
    </location>
</feature>
<evidence type="ECO:0000256" key="6">
    <source>
        <dbReference type="RuleBase" id="RU000682"/>
    </source>
</evidence>
<dbReference type="Proteomes" id="UP000008672">
    <property type="component" value="Unassembled WGS sequence"/>
</dbReference>
<protein>
    <recommendedName>
        <fullName evidence="7">Homeobox domain-containing protein</fullName>
    </recommendedName>
</protein>
<dbReference type="GeneTree" id="ENSGT00940000164435"/>
<accession>H3AMM5</accession>
<evidence type="ECO:0000259" key="7">
    <source>
        <dbReference type="PROSITE" id="PS50071"/>
    </source>
</evidence>
<dbReference type="EMBL" id="AFYH01086590">
    <property type="status" value="NOT_ANNOTATED_CDS"/>
    <property type="molecule type" value="Genomic_DNA"/>
</dbReference>
<reference evidence="8" key="2">
    <citation type="submission" date="2025-08" db="UniProtKB">
        <authorList>
            <consortium name="Ensembl"/>
        </authorList>
    </citation>
    <scope>IDENTIFICATION</scope>
</reference>
<dbReference type="CDD" id="cd00086">
    <property type="entry name" value="homeodomain"/>
    <property type="match status" value="1"/>
</dbReference>
<evidence type="ECO:0000313" key="8">
    <source>
        <dbReference type="Ensembl" id="ENSLACP00000010896.1"/>
    </source>
</evidence>
<evidence type="ECO:0000256" key="4">
    <source>
        <dbReference type="ARBA" id="ARBA00023242"/>
    </source>
</evidence>
<dbReference type="PANTHER" id="PTHR24324:SF5">
    <property type="entry name" value="HEMATOPOIETICALLY-EXPRESSED HOMEOBOX PROTEIN HHEX"/>
    <property type="match status" value="1"/>
</dbReference>
<dbReference type="PROSITE" id="PS50071">
    <property type="entry name" value="HOMEOBOX_2"/>
    <property type="match status" value="1"/>
</dbReference>
<feature type="domain" description="Homeobox" evidence="7">
    <location>
        <begin position="122"/>
        <end position="182"/>
    </location>
</feature>
<keyword evidence="2 5" id="KW-0238">DNA-binding</keyword>
<dbReference type="GO" id="GO:0000981">
    <property type="term" value="F:DNA-binding transcription factor activity, RNA polymerase II-specific"/>
    <property type="evidence" value="ECO:0007669"/>
    <property type="project" value="InterPro"/>
</dbReference>
<dbReference type="EMBL" id="AFYH01086589">
    <property type="status" value="NOT_ANNOTATED_CDS"/>
    <property type="molecule type" value="Genomic_DNA"/>
</dbReference>
<dbReference type="GO" id="GO:0005634">
    <property type="term" value="C:nucleus"/>
    <property type="evidence" value="ECO:0007669"/>
    <property type="project" value="UniProtKB-SubCell"/>
</dbReference>
<keyword evidence="3 5" id="KW-0371">Homeobox</keyword>
<dbReference type="Ensembl" id="ENSLACT00000010976.1">
    <property type="protein sequence ID" value="ENSLACP00000010896.1"/>
    <property type="gene ID" value="ENSLACG00000009588.1"/>
</dbReference>
<dbReference type="SUPFAM" id="SSF46689">
    <property type="entry name" value="Homeodomain-like"/>
    <property type="match status" value="1"/>
</dbReference>
<dbReference type="Gene3D" id="1.10.10.60">
    <property type="entry name" value="Homeodomain-like"/>
    <property type="match status" value="1"/>
</dbReference>
<keyword evidence="4 5" id="KW-0539">Nucleus</keyword>
<dbReference type="Pfam" id="PF00046">
    <property type="entry name" value="Homeodomain"/>
    <property type="match status" value="1"/>
</dbReference>
<reference evidence="9" key="1">
    <citation type="submission" date="2011-08" db="EMBL/GenBank/DDBJ databases">
        <title>The draft genome of Latimeria chalumnae.</title>
        <authorList>
            <person name="Di Palma F."/>
            <person name="Alfoldi J."/>
            <person name="Johnson J."/>
            <person name="Berlin A."/>
            <person name="Gnerre S."/>
            <person name="Jaffe D."/>
            <person name="MacCallum I."/>
            <person name="Young S."/>
            <person name="Walker B.J."/>
            <person name="Lander E."/>
            <person name="Lindblad-Toh K."/>
        </authorList>
    </citation>
    <scope>NUCLEOTIDE SEQUENCE [LARGE SCALE GENOMIC DNA]</scope>
    <source>
        <strain evidence="9">Wild caught</strain>
    </source>
</reference>
<dbReference type="SMART" id="SM00389">
    <property type="entry name" value="HOX"/>
    <property type="match status" value="1"/>
</dbReference>
<name>H3AMM5_LATCH</name>
<dbReference type="InterPro" id="IPR017970">
    <property type="entry name" value="Homeobox_CS"/>
</dbReference>
<dbReference type="EMBL" id="AFYH01086588">
    <property type="status" value="NOT_ANNOTATED_CDS"/>
    <property type="molecule type" value="Genomic_DNA"/>
</dbReference>
<dbReference type="GO" id="GO:0000978">
    <property type="term" value="F:RNA polymerase II cis-regulatory region sequence-specific DNA binding"/>
    <property type="evidence" value="ECO:0007669"/>
    <property type="project" value="TreeGrafter"/>
</dbReference>
<evidence type="ECO:0000256" key="3">
    <source>
        <dbReference type="ARBA" id="ARBA00023155"/>
    </source>
</evidence>
<comment type="subcellular location">
    <subcellularLocation>
        <location evidence="1 5 6">Nucleus</location>
    </subcellularLocation>
</comment>
<dbReference type="AlphaFoldDB" id="H3AMM5"/>
<dbReference type="PANTHER" id="PTHR24324">
    <property type="entry name" value="HOMEOBOX PROTEIN HHEX"/>
    <property type="match status" value="1"/>
</dbReference>
<keyword evidence="9" id="KW-1185">Reference proteome</keyword>
<dbReference type="InterPro" id="IPR020479">
    <property type="entry name" value="HD_metazoa"/>
</dbReference>
<reference evidence="8" key="3">
    <citation type="submission" date="2025-09" db="UniProtKB">
        <authorList>
            <consortium name="Ensembl"/>
        </authorList>
    </citation>
    <scope>IDENTIFICATION</scope>
</reference>
<evidence type="ECO:0000256" key="1">
    <source>
        <dbReference type="ARBA" id="ARBA00004123"/>
    </source>
</evidence>
<organism evidence="8 9">
    <name type="scientific">Latimeria chalumnae</name>
    <name type="common">Coelacanth</name>
    <dbReference type="NCBI Taxonomy" id="7897"/>
    <lineage>
        <taxon>Eukaryota</taxon>
        <taxon>Metazoa</taxon>
        <taxon>Chordata</taxon>
        <taxon>Craniata</taxon>
        <taxon>Vertebrata</taxon>
        <taxon>Euteleostomi</taxon>
        <taxon>Coelacanthiformes</taxon>
        <taxon>Coelacanthidae</taxon>
        <taxon>Latimeria</taxon>
    </lineage>
</organism>
<proteinExistence type="predicted"/>
<dbReference type="HOGENOM" id="CLU_081944_0_0_1"/>
<dbReference type="PRINTS" id="PR00024">
    <property type="entry name" value="HOMEOBOX"/>
</dbReference>
<evidence type="ECO:0000256" key="5">
    <source>
        <dbReference type="PROSITE-ProRule" id="PRU00108"/>
    </source>
</evidence>
<dbReference type="PROSITE" id="PS00027">
    <property type="entry name" value="HOMEOBOX_1"/>
    <property type="match status" value="1"/>
</dbReference>
<evidence type="ECO:0000256" key="2">
    <source>
        <dbReference type="ARBA" id="ARBA00023125"/>
    </source>
</evidence>
<dbReference type="GO" id="GO:0030154">
    <property type="term" value="P:cell differentiation"/>
    <property type="evidence" value="ECO:0007669"/>
    <property type="project" value="TreeGrafter"/>
</dbReference>
<sequence length="184" mass="21034">MQFPNLLPDTLRCSVYAPTPVHPSSFFIDGILEGGTGGGGSHGKPLLPSTLPSFSSGHWFGNLGYEFSPWSFTHPPVSRNPLFTESSFPYTRTEASIEHILIRSDSAGKSLLWVPFVHRPFHKRKGGQVRFSTEQTVTLERMFQNQKYLTPVERKQLASTLKLTERQVKTWFQNRRAKWRKLKE</sequence>
<evidence type="ECO:0000313" key="9">
    <source>
        <dbReference type="Proteomes" id="UP000008672"/>
    </source>
</evidence>
<dbReference type="InterPro" id="IPR051000">
    <property type="entry name" value="Homeobox_DNA-bind_prot"/>
</dbReference>
<dbReference type="InterPro" id="IPR001356">
    <property type="entry name" value="HD"/>
</dbReference>
<dbReference type="InterPro" id="IPR009057">
    <property type="entry name" value="Homeodomain-like_sf"/>
</dbReference>